<organism evidence="2 3">
    <name type="scientific">Xylaria grammica</name>
    <dbReference type="NCBI Taxonomy" id="363999"/>
    <lineage>
        <taxon>Eukaryota</taxon>
        <taxon>Fungi</taxon>
        <taxon>Dikarya</taxon>
        <taxon>Ascomycota</taxon>
        <taxon>Pezizomycotina</taxon>
        <taxon>Sordariomycetes</taxon>
        <taxon>Xylariomycetidae</taxon>
        <taxon>Xylariales</taxon>
        <taxon>Xylariaceae</taxon>
        <taxon>Xylaria</taxon>
    </lineage>
</organism>
<sequence length="308" mass="35179">MGHQPSAGRETHTSFSPISHLSKSDTHNVSKGKKHGPNLAPDEAQRNCKPKLKKPLSKKARRIITKNTTRLIKRRNTLDRKVLDAVKKTTPNISDWLRRDRLLRSRERLERREKNHLRKRTKKLAELERLYRWDPSPARASGHDLVRSLLWRFKRNLGPLLDEYTNQPSEGNDDNDETNSNSSGSGSELDLGGTSDGDEEFPQEVITAKASLNSRRKTVKGPDLHSQNTAVTENFIKEARIRIQASGGKRKHREALPEGTPPKQVRFALDENIDKPKYGQENSKMEREVKKSKKEKQAPVQEAQINDK</sequence>
<evidence type="ECO:0000256" key="1">
    <source>
        <dbReference type="SAM" id="MobiDB-lite"/>
    </source>
</evidence>
<feature type="region of interest" description="Disordered" evidence="1">
    <location>
        <begin position="1"/>
        <end position="58"/>
    </location>
</feature>
<reference evidence="2 3" key="1">
    <citation type="submission" date="2018-12" db="EMBL/GenBank/DDBJ databases">
        <title>Draft genome sequence of Xylaria grammica IHI A82.</title>
        <authorList>
            <person name="Buettner E."/>
            <person name="Kellner H."/>
        </authorList>
    </citation>
    <scope>NUCLEOTIDE SEQUENCE [LARGE SCALE GENOMIC DNA]</scope>
    <source>
        <strain evidence="2 3">IHI A82</strain>
    </source>
</reference>
<proteinExistence type="predicted"/>
<evidence type="ECO:0000313" key="2">
    <source>
        <dbReference type="EMBL" id="RWA08848.1"/>
    </source>
</evidence>
<gene>
    <name evidence="2" type="ORF">EKO27_g6262</name>
</gene>
<evidence type="ECO:0000313" key="3">
    <source>
        <dbReference type="Proteomes" id="UP000286045"/>
    </source>
</evidence>
<accession>A0A439D361</accession>
<dbReference type="Proteomes" id="UP000286045">
    <property type="component" value="Unassembled WGS sequence"/>
</dbReference>
<protein>
    <submittedName>
        <fullName evidence="2">Uncharacterized protein</fullName>
    </submittedName>
</protein>
<comment type="caution">
    <text evidence="2">The sequence shown here is derived from an EMBL/GenBank/DDBJ whole genome shotgun (WGS) entry which is preliminary data.</text>
</comment>
<feature type="compositionally biased region" description="Basic and acidic residues" evidence="1">
    <location>
        <begin position="270"/>
        <end position="289"/>
    </location>
</feature>
<dbReference type="EMBL" id="RYZI01000181">
    <property type="protein sequence ID" value="RWA08848.1"/>
    <property type="molecule type" value="Genomic_DNA"/>
</dbReference>
<feature type="region of interest" description="Disordered" evidence="1">
    <location>
        <begin position="162"/>
        <end position="199"/>
    </location>
</feature>
<dbReference type="AlphaFoldDB" id="A0A439D361"/>
<feature type="region of interest" description="Disordered" evidence="1">
    <location>
        <begin position="244"/>
        <end position="263"/>
    </location>
</feature>
<feature type="region of interest" description="Disordered" evidence="1">
    <location>
        <begin position="270"/>
        <end position="308"/>
    </location>
</feature>
<feature type="compositionally biased region" description="Basic residues" evidence="1">
    <location>
        <begin position="48"/>
        <end position="58"/>
    </location>
</feature>
<feature type="compositionally biased region" description="Low complexity" evidence="1">
    <location>
        <begin position="178"/>
        <end position="193"/>
    </location>
</feature>
<keyword evidence="3" id="KW-1185">Reference proteome</keyword>
<name>A0A439D361_9PEZI</name>